<gene>
    <name evidence="1" type="ORF">NSCI0253_LOCUS17635</name>
</gene>
<protein>
    <submittedName>
        <fullName evidence="1">Uncharacterized protein</fullName>
    </submittedName>
</protein>
<evidence type="ECO:0000313" key="1">
    <source>
        <dbReference type="EMBL" id="CAD8843287.1"/>
    </source>
</evidence>
<organism evidence="1">
    <name type="scientific">Noctiluca scintillans</name>
    <name type="common">Sea sparkle</name>
    <name type="synonym">Red tide dinoflagellate</name>
    <dbReference type="NCBI Taxonomy" id="2966"/>
    <lineage>
        <taxon>Eukaryota</taxon>
        <taxon>Sar</taxon>
        <taxon>Alveolata</taxon>
        <taxon>Dinophyceae</taxon>
        <taxon>Noctilucales</taxon>
        <taxon>Noctilucaceae</taxon>
        <taxon>Noctiluca</taxon>
    </lineage>
</organism>
<dbReference type="EMBL" id="HBFQ01024905">
    <property type="protein sequence ID" value="CAD8843287.1"/>
    <property type="molecule type" value="Transcribed_RNA"/>
</dbReference>
<dbReference type="AlphaFoldDB" id="A0A7S1A5C5"/>
<accession>A0A7S1A5C5</accession>
<sequence length="106" mass="11455">MERPSRWGAQGIQRIASLAPSIALSGKVVPLAVPVSFATRNTSRTRDCTVQRGDNARKIGVVVKIWMQMSGCVLLVQRLCPSRGDCSASQFRRGSVAQTPQCQLVG</sequence>
<reference evidence="1" key="1">
    <citation type="submission" date="2021-01" db="EMBL/GenBank/DDBJ databases">
        <authorList>
            <person name="Corre E."/>
            <person name="Pelletier E."/>
            <person name="Niang G."/>
            <person name="Scheremetjew M."/>
            <person name="Finn R."/>
            <person name="Kale V."/>
            <person name="Holt S."/>
            <person name="Cochrane G."/>
            <person name="Meng A."/>
            <person name="Brown T."/>
            <person name="Cohen L."/>
        </authorList>
    </citation>
    <scope>NUCLEOTIDE SEQUENCE</scope>
</reference>
<name>A0A7S1A5C5_NOCSC</name>
<proteinExistence type="predicted"/>